<evidence type="ECO:0000313" key="3">
    <source>
        <dbReference type="Proteomes" id="UP000785625"/>
    </source>
</evidence>
<dbReference type="InterPro" id="IPR051917">
    <property type="entry name" value="Transposase-Integrase"/>
</dbReference>
<evidence type="ECO:0000313" key="2">
    <source>
        <dbReference type="EMBL" id="MBM6941438.1"/>
    </source>
</evidence>
<keyword evidence="3" id="KW-1185">Reference proteome</keyword>
<evidence type="ECO:0000259" key="1">
    <source>
        <dbReference type="Pfam" id="PF13936"/>
    </source>
</evidence>
<accession>A0ABS2H058</accession>
<dbReference type="Gene3D" id="1.10.10.60">
    <property type="entry name" value="Homeodomain-like"/>
    <property type="match status" value="1"/>
</dbReference>
<feature type="domain" description="Transposase IS30-like HTH" evidence="1">
    <location>
        <begin position="3"/>
        <end position="44"/>
    </location>
</feature>
<dbReference type="SUPFAM" id="SSF46689">
    <property type="entry name" value="Homeodomain-like"/>
    <property type="match status" value="1"/>
</dbReference>
<dbReference type="Pfam" id="PF13936">
    <property type="entry name" value="HTH_38"/>
    <property type="match status" value="1"/>
</dbReference>
<dbReference type="InterPro" id="IPR025246">
    <property type="entry name" value="IS30-like_HTH"/>
</dbReference>
<gene>
    <name evidence="2" type="ORF">H5975_08425</name>
</gene>
<proteinExistence type="predicted"/>
<dbReference type="InterPro" id="IPR009057">
    <property type="entry name" value="Homeodomain-like_sf"/>
</dbReference>
<name>A0ABS2H058_9LACO</name>
<comment type="caution">
    <text evidence="2">The sequence shown here is derived from an EMBL/GenBank/DDBJ whole genome shotgun (WGS) entry which is preliminary data.</text>
</comment>
<dbReference type="Proteomes" id="UP000785625">
    <property type="component" value="Unassembled WGS sequence"/>
</dbReference>
<sequence>MSYIHLTIKEREMLMFLQAKGLSVRAIALRLGRSPSTISRELKRCSGNYSASDDERYYHKKRQNCHKPLLLDLHPQLCQKIAHYILELHWSPEQIASRFIKEGQWCVSYNTIYRHIYKHNLGEKFSSHGDTGIKRHLRHKHRTRHPK</sequence>
<feature type="non-terminal residue" evidence="2">
    <location>
        <position position="147"/>
    </location>
</feature>
<dbReference type="PANTHER" id="PTHR10948">
    <property type="entry name" value="TRANSPOSASE"/>
    <property type="match status" value="1"/>
</dbReference>
<protein>
    <submittedName>
        <fullName evidence="2">IS30 family transposase</fullName>
    </submittedName>
</protein>
<reference evidence="2 3" key="1">
    <citation type="journal article" date="2021" name="Sci. Rep.">
        <title>The distribution of antibiotic resistance genes in chicken gut microbiota commensals.</title>
        <authorList>
            <person name="Juricova H."/>
            <person name="Matiasovicova J."/>
            <person name="Kubasova T."/>
            <person name="Cejkova D."/>
            <person name="Rychlik I."/>
        </authorList>
    </citation>
    <scope>NUCLEOTIDE SEQUENCE [LARGE SCALE GENOMIC DNA]</scope>
    <source>
        <strain evidence="2 3">An574</strain>
    </source>
</reference>
<dbReference type="EMBL" id="JACJKU010000184">
    <property type="protein sequence ID" value="MBM6941438.1"/>
    <property type="molecule type" value="Genomic_DNA"/>
</dbReference>
<dbReference type="PANTHER" id="PTHR10948:SF23">
    <property type="entry name" value="TRANSPOSASE INSI FOR INSERTION SEQUENCE ELEMENT IS30A-RELATED"/>
    <property type="match status" value="1"/>
</dbReference>
<dbReference type="RefSeq" id="WP_204785637.1">
    <property type="nucleotide sequence ID" value="NZ_JACJKU010000184.1"/>
</dbReference>
<organism evidence="2 3">
    <name type="scientific">Limosilactobacillus coleohominis</name>
    <dbReference type="NCBI Taxonomy" id="181675"/>
    <lineage>
        <taxon>Bacteria</taxon>
        <taxon>Bacillati</taxon>
        <taxon>Bacillota</taxon>
        <taxon>Bacilli</taxon>
        <taxon>Lactobacillales</taxon>
        <taxon>Lactobacillaceae</taxon>
        <taxon>Limosilactobacillus</taxon>
    </lineage>
</organism>